<proteinExistence type="predicted"/>
<evidence type="ECO:0000313" key="2">
    <source>
        <dbReference type="Proteomes" id="UP000758168"/>
    </source>
</evidence>
<reference evidence="1 2" key="1">
    <citation type="submission" date="2021-03" db="EMBL/GenBank/DDBJ databases">
        <title>Sequencing the genomes of 1000 actinobacteria strains.</title>
        <authorList>
            <person name="Klenk H.-P."/>
        </authorList>
    </citation>
    <scope>NUCLEOTIDE SEQUENCE [LARGE SCALE GENOMIC DNA]</scope>
    <source>
        <strain evidence="1 2">DSM 12936</strain>
    </source>
</reference>
<accession>A0ABS4ZD10</accession>
<gene>
    <name evidence="1" type="ORF">JOF54_003875</name>
</gene>
<evidence type="ECO:0000313" key="1">
    <source>
        <dbReference type="EMBL" id="MBP2418953.1"/>
    </source>
</evidence>
<organism evidence="1 2">
    <name type="scientific">Microlunatus capsulatus</name>
    <dbReference type="NCBI Taxonomy" id="99117"/>
    <lineage>
        <taxon>Bacteria</taxon>
        <taxon>Bacillati</taxon>
        <taxon>Actinomycetota</taxon>
        <taxon>Actinomycetes</taxon>
        <taxon>Propionibacteriales</taxon>
        <taxon>Propionibacteriaceae</taxon>
        <taxon>Microlunatus</taxon>
    </lineage>
</organism>
<protein>
    <submittedName>
        <fullName evidence="1">Uncharacterized protein</fullName>
    </submittedName>
</protein>
<dbReference type="Proteomes" id="UP000758168">
    <property type="component" value="Unassembled WGS sequence"/>
</dbReference>
<dbReference type="RefSeq" id="WP_210058932.1">
    <property type="nucleotide sequence ID" value="NZ_JAGIOB010000001.1"/>
</dbReference>
<sequence>MREFTVTISRNGKKVKTSHEQMDLVRLSPGSYQVRTTLRYTYRGKTTSRSKTQTVKITRKTDATSVSKPEYSKIKDGMTLAQVRLIIGGKGRYEYSSLWMDALQFEQSVSISFEKGRVTEKWRSRNVYDWC</sequence>
<keyword evidence="2" id="KW-1185">Reference proteome</keyword>
<dbReference type="EMBL" id="JAGIOB010000001">
    <property type="protein sequence ID" value="MBP2418953.1"/>
    <property type="molecule type" value="Genomic_DNA"/>
</dbReference>
<comment type="caution">
    <text evidence="1">The sequence shown here is derived from an EMBL/GenBank/DDBJ whole genome shotgun (WGS) entry which is preliminary data.</text>
</comment>
<dbReference type="Gene3D" id="3.10.450.730">
    <property type="entry name" value="BLIP domain"/>
    <property type="match status" value="1"/>
</dbReference>
<name>A0ABS4ZD10_9ACTN</name>